<keyword evidence="7" id="KW-1185">Reference proteome</keyword>
<dbReference type="EMBL" id="CAXKWB010004766">
    <property type="protein sequence ID" value="CAL4075295.1"/>
    <property type="molecule type" value="Genomic_DNA"/>
</dbReference>
<feature type="compositionally biased region" description="Pro residues" evidence="5">
    <location>
        <begin position="586"/>
        <end position="595"/>
    </location>
</feature>
<feature type="region of interest" description="Disordered" evidence="5">
    <location>
        <begin position="582"/>
        <end position="605"/>
    </location>
</feature>
<evidence type="ECO:0000256" key="5">
    <source>
        <dbReference type="SAM" id="MobiDB-lite"/>
    </source>
</evidence>
<evidence type="ECO:0000256" key="4">
    <source>
        <dbReference type="SAM" id="Coils"/>
    </source>
</evidence>
<evidence type="ECO:0000256" key="3">
    <source>
        <dbReference type="ARBA" id="ARBA00023136"/>
    </source>
</evidence>
<evidence type="ECO:0000256" key="2">
    <source>
        <dbReference type="ARBA" id="ARBA00022553"/>
    </source>
</evidence>
<dbReference type="PANTHER" id="PTHR28664">
    <property type="entry name" value="TIGHT JUNCTION-ASSOCIATED PROTEIN 1"/>
    <property type="match status" value="1"/>
</dbReference>
<dbReference type="PANTHER" id="PTHR28664:SF4">
    <property type="entry name" value="TIGHT JUNCTION-ASSOCIATED PROTEIN 1"/>
    <property type="match status" value="1"/>
</dbReference>
<evidence type="ECO:0000256" key="1">
    <source>
        <dbReference type="ARBA" id="ARBA00004170"/>
    </source>
</evidence>
<keyword evidence="2" id="KW-0597">Phosphoprotein</keyword>
<accession>A0AAV2QAF4</accession>
<gene>
    <name evidence="6" type="ORF">MNOR_LOCUS9743</name>
</gene>
<proteinExistence type="predicted"/>
<organism evidence="6 7">
    <name type="scientific">Meganyctiphanes norvegica</name>
    <name type="common">Northern krill</name>
    <name type="synonym">Thysanopoda norvegica</name>
    <dbReference type="NCBI Taxonomy" id="48144"/>
    <lineage>
        <taxon>Eukaryota</taxon>
        <taxon>Metazoa</taxon>
        <taxon>Ecdysozoa</taxon>
        <taxon>Arthropoda</taxon>
        <taxon>Crustacea</taxon>
        <taxon>Multicrustacea</taxon>
        <taxon>Malacostraca</taxon>
        <taxon>Eumalacostraca</taxon>
        <taxon>Eucarida</taxon>
        <taxon>Euphausiacea</taxon>
        <taxon>Euphausiidae</taxon>
        <taxon>Meganyctiphanes</taxon>
    </lineage>
</organism>
<evidence type="ECO:0008006" key="8">
    <source>
        <dbReference type="Google" id="ProtNLM"/>
    </source>
</evidence>
<keyword evidence="3" id="KW-0472">Membrane</keyword>
<dbReference type="Proteomes" id="UP001497623">
    <property type="component" value="Unassembled WGS sequence"/>
</dbReference>
<protein>
    <recommendedName>
        <fullName evidence="8">Tight junction-associated protein 1</fullName>
    </recommendedName>
</protein>
<evidence type="ECO:0000313" key="6">
    <source>
        <dbReference type="EMBL" id="CAL4075295.1"/>
    </source>
</evidence>
<dbReference type="InterPro" id="IPR043441">
    <property type="entry name" value="Tjap1/BEGAIN"/>
</dbReference>
<feature type="non-terminal residue" evidence="6">
    <location>
        <position position="630"/>
    </location>
</feature>
<comment type="subcellular location">
    <subcellularLocation>
        <location evidence="1">Membrane</location>
        <topology evidence="1">Peripheral membrane protein</topology>
    </subcellularLocation>
</comment>
<comment type="caution">
    <text evidence="6">The sequence shown here is derived from an EMBL/GenBank/DDBJ whole genome shotgun (WGS) entry which is preliminary data.</text>
</comment>
<feature type="region of interest" description="Disordered" evidence="5">
    <location>
        <begin position="335"/>
        <end position="358"/>
    </location>
</feature>
<feature type="compositionally biased region" description="Low complexity" evidence="5">
    <location>
        <begin position="339"/>
        <end position="358"/>
    </location>
</feature>
<feature type="coiled-coil region" evidence="4">
    <location>
        <begin position="61"/>
        <end position="148"/>
    </location>
</feature>
<name>A0AAV2QAF4_MEGNR</name>
<feature type="region of interest" description="Disordered" evidence="5">
    <location>
        <begin position="398"/>
        <end position="417"/>
    </location>
</feature>
<sequence length="630" mass="69330">MIQDYVGFKGGDCVTCGVKTTALRSEVEVLKRRLLDRDVSIVQLEAQMAQECPEAFPQGQVALLRAQCDHWEDKYDRLLEAHKRLQRVNQGLEDKLLRLVDRTESEKSKLTANTTSLTTALTTAAQAINRLKNENERYKNDLNLAIQLLQCNPSKYSTHKLDSLPSDLQKKAKTHLSKEGREPHKPEMKVIKVPIPSFPPTAMVYSVNKYTDQNKSSEPVDAVSAAIMAAVLEERQRERAQQHCSTCSCNNSSSRLTGRTDNDQGNIDEFTSACHPDETNRNNLFNNGFHSKGETERSNLKVKSALDIGTQTFPSYIGERGKVNFTCIYCEGQGGGSRGSSSISSNTSPASSSHSIRSSIAPITDIQYKNSLHDFENKANHSSYNNKSYSLLNNERLDNTGNKLQGGQITRTRQDSRSNISHVGSAWDWASTVEGHDSASPSTPSSLISASLSYESETSNITSPLNSPERLQDISSIKASPVSIAQYSAGNVGSSLSSKGKNSLKSYNYDIYSTDVTDRYKEKLSSVTGNICTTQISRIKNSTVVPVTQSCQISNNKSIMTGSPNLSKLPFNARSPYNDVFSPPIHRSPPLPGRSPPLREELDHSGADKNIFYGNIVSSTPTYSTTETTL</sequence>
<dbReference type="AlphaFoldDB" id="A0AAV2QAF4"/>
<feature type="compositionally biased region" description="Polar residues" evidence="5">
    <location>
        <begin position="399"/>
        <end position="417"/>
    </location>
</feature>
<reference evidence="6 7" key="1">
    <citation type="submission" date="2024-05" db="EMBL/GenBank/DDBJ databases">
        <authorList>
            <person name="Wallberg A."/>
        </authorList>
    </citation>
    <scope>NUCLEOTIDE SEQUENCE [LARGE SCALE GENOMIC DNA]</scope>
</reference>
<feature type="region of interest" description="Disordered" evidence="5">
    <location>
        <begin position="160"/>
        <end position="184"/>
    </location>
</feature>
<keyword evidence="4" id="KW-0175">Coiled coil</keyword>
<evidence type="ECO:0000313" key="7">
    <source>
        <dbReference type="Proteomes" id="UP001497623"/>
    </source>
</evidence>
<dbReference type="GO" id="GO:0016020">
    <property type="term" value="C:membrane"/>
    <property type="evidence" value="ECO:0007669"/>
    <property type="project" value="UniProtKB-SubCell"/>
</dbReference>